<proteinExistence type="predicted"/>
<evidence type="ECO:0000313" key="3">
    <source>
        <dbReference type="Proteomes" id="UP001431221"/>
    </source>
</evidence>
<accession>A0ABT0H063</accession>
<keyword evidence="1" id="KW-0732">Signal</keyword>
<dbReference type="RefSeq" id="WP_248158049.1">
    <property type="nucleotide sequence ID" value="NZ_JALNMJ010000021.1"/>
</dbReference>
<sequence length="127" mass="13862">MWILAASVLGALAGCLIAPLPASADEPPYVSGRIYEEVETTFNCIEFSDARIIASLMEADVEVDVFATAANASTCYEVSGMVHVPEQELTTELETLHVLKTYQFNEGRKSPKPHYLISERNVVSPAN</sequence>
<keyword evidence="3" id="KW-1185">Reference proteome</keyword>
<dbReference type="Proteomes" id="UP001431221">
    <property type="component" value="Unassembled WGS sequence"/>
</dbReference>
<evidence type="ECO:0000256" key="1">
    <source>
        <dbReference type="SAM" id="SignalP"/>
    </source>
</evidence>
<evidence type="ECO:0000313" key="2">
    <source>
        <dbReference type="EMBL" id="MCK7615084.1"/>
    </source>
</evidence>
<feature type="chain" id="PRO_5046584526" evidence="1">
    <location>
        <begin position="25"/>
        <end position="127"/>
    </location>
</feature>
<comment type="caution">
    <text evidence="2">The sequence shown here is derived from an EMBL/GenBank/DDBJ whole genome shotgun (WGS) entry which is preliminary data.</text>
</comment>
<name>A0ABT0H063_9HYPH</name>
<organism evidence="2 3">
    <name type="scientific">Roseibium sediminicola</name>
    <dbReference type="NCBI Taxonomy" id="2933272"/>
    <lineage>
        <taxon>Bacteria</taxon>
        <taxon>Pseudomonadati</taxon>
        <taxon>Pseudomonadota</taxon>
        <taxon>Alphaproteobacteria</taxon>
        <taxon>Hyphomicrobiales</taxon>
        <taxon>Stappiaceae</taxon>
        <taxon>Roseibium</taxon>
    </lineage>
</organism>
<reference evidence="2" key="1">
    <citation type="submission" date="2022-04" db="EMBL/GenBank/DDBJ databases">
        <title>Roseibium sp. CAU 1639 isolated from mud.</title>
        <authorList>
            <person name="Kim W."/>
        </authorList>
    </citation>
    <scope>NUCLEOTIDE SEQUENCE</scope>
    <source>
        <strain evidence="2">CAU 1639</strain>
    </source>
</reference>
<gene>
    <name evidence="2" type="ORF">M0H32_23200</name>
</gene>
<feature type="signal peptide" evidence="1">
    <location>
        <begin position="1"/>
        <end position="24"/>
    </location>
</feature>
<dbReference type="EMBL" id="JALNMJ010000021">
    <property type="protein sequence ID" value="MCK7615084.1"/>
    <property type="molecule type" value="Genomic_DNA"/>
</dbReference>
<protein>
    <submittedName>
        <fullName evidence="2">Uncharacterized protein</fullName>
    </submittedName>
</protein>